<protein>
    <submittedName>
        <fullName evidence="2">NBP</fullName>
    </submittedName>
</protein>
<name>A0A6M2YTF5_9VIRU</name>
<evidence type="ECO:0000313" key="2">
    <source>
        <dbReference type="EMBL" id="QED43250.1"/>
    </source>
</evidence>
<organism evidence="2">
    <name type="scientific">Garlic common latent virus</name>
    <dbReference type="NCBI Taxonomy" id="47900"/>
    <lineage>
        <taxon>Viruses</taxon>
        <taxon>Riboviria</taxon>
        <taxon>Orthornavirae</taxon>
        <taxon>Kitrinoviricota</taxon>
        <taxon>Alsuviricetes</taxon>
        <taxon>Tymovirales</taxon>
        <taxon>Betaflexiviridae</taxon>
        <taxon>Quinvirinae</taxon>
        <taxon>Carlavirus</taxon>
        <taxon>Carlavirus latensallii</taxon>
    </lineage>
</organism>
<dbReference type="EMBL" id="MN059131">
    <property type="protein sequence ID" value="QED43250.1"/>
    <property type="molecule type" value="Genomic_RNA"/>
</dbReference>
<dbReference type="Pfam" id="PF05515">
    <property type="entry name" value="Viral_NABP"/>
    <property type="match status" value="1"/>
</dbReference>
<dbReference type="EMBL" id="MN059130">
    <property type="protein sequence ID" value="QED43244.1"/>
    <property type="molecule type" value="Genomic_RNA"/>
</dbReference>
<dbReference type="InterPro" id="IPR008891">
    <property type="entry name" value="Viral_NABP"/>
</dbReference>
<proteinExistence type="predicted"/>
<sequence>MAGSQAQIVWSLGACLVRILKLLSMDLTMQISVSLLLAVKIKLCDSGVPTDIAIGIIEPIIKEVRKLQRQEEQRLLRFNGCSRSAIKRRAKYLNKCHKCGKQSHYGLCSRNQTISNMEVEFLIRCGTIRYLTENPQRRKDSIYSSDYEKLVERATRVL</sequence>
<evidence type="ECO:0000313" key="1">
    <source>
        <dbReference type="EMBL" id="QED43244.1"/>
    </source>
</evidence>
<accession>A0A6M2YTF5</accession>
<gene>
    <name evidence="2" type="primary">ORF6</name>
</gene>
<reference evidence="2" key="1">
    <citation type="submission" date="2019-06" db="EMBL/GenBank/DDBJ databases">
        <authorList>
            <person name="Jo Y."/>
            <person name="Cho W.K."/>
        </authorList>
    </citation>
    <scope>NUCLEOTIDE SEQUENCE</scope>
    <source>
        <strain evidence="1">G117-1</strain>
        <strain evidence="2">G117-2</strain>
    </source>
</reference>